<keyword evidence="1" id="KW-0175">Coiled coil</keyword>
<organism evidence="4 5">
    <name type="scientific">Merluccius polli</name>
    <name type="common">Benguela hake</name>
    <name type="synonym">Merluccius cadenati</name>
    <dbReference type="NCBI Taxonomy" id="89951"/>
    <lineage>
        <taxon>Eukaryota</taxon>
        <taxon>Metazoa</taxon>
        <taxon>Chordata</taxon>
        <taxon>Craniata</taxon>
        <taxon>Vertebrata</taxon>
        <taxon>Euteleostomi</taxon>
        <taxon>Actinopterygii</taxon>
        <taxon>Neopterygii</taxon>
        <taxon>Teleostei</taxon>
        <taxon>Neoteleostei</taxon>
        <taxon>Acanthomorphata</taxon>
        <taxon>Zeiogadaria</taxon>
        <taxon>Gadariae</taxon>
        <taxon>Gadiformes</taxon>
        <taxon>Gadoidei</taxon>
        <taxon>Merlucciidae</taxon>
        <taxon>Merluccius</taxon>
    </lineage>
</organism>
<dbReference type="Proteomes" id="UP001174136">
    <property type="component" value="Unassembled WGS sequence"/>
</dbReference>
<evidence type="ECO:0000256" key="1">
    <source>
        <dbReference type="SAM" id="Coils"/>
    </source>
</evidence>
<dbReference type="PANTHER" id="PTHR19446">
    <property type="entry name" value="REVERSE TRANSCRIPTASES"/>
    <property type="match status" value="1"/>
</dbReference>
<reference evidence="4" key="1">
    <citation type="journal article" date="2023" name="Front. Mar. Sci.">
        <title>A new Merluccius polli reference genome to investigate the effects of global change in West African waters.</title>
        <authorList>
            <person name="Mateo J.L."/>
            <person name="Blanco-Fernandez C."/>
            <person name="Garcia-Vazquez E."/>
            <person name="Machado-Schiaffino G."/>
        </authorList>
    </citation>
    <scope>NUCLEOTIDE SEQUENCE</scope>
    <source>
        <strain evidence="4">C29</strain>
        <tissue evidence="4">Fin</tissue>
    </source>
</reference>
<accession>A0AA47NPQ8</accession>
<gene>
    <name evidence="4" type="primary">pol_129</name>
    <name evidence="4" type="ORF">N1851_030907</name>
</gene>
<evidence type="ECO:0000313" key="4">
    <source>
        <dbReference type="EMBL" id="KAK0133581.1"/>
    </source>
</evidence>
<protein>
    <submittedName>
        <fullName evidence="4">Retrovirus-related Pol polyprotein from type-2 retrotransposable element R2DM</fullName>
    </submittedName>
</protein>
<feature type="coiled-coil region" evidence="1">
    <location>
        <begin position="138"/>
        <end position="172"/>
    </location>
</feature>
<dbReference type="InterPro" id="IPR043502">
    <property type="entry name" value="DNA/RNA_pol_sf"/>
</dbReference>
<dbReference type="AlphaFoldDB" id="A0AA47NPQ8"/>
<dbReference type="EMBL" id="JAOPHQ010005980">
    <property type="protein sequence ID" value="KAK0133581.1"/>
    <property type="molecule type" value="Genomic_DNA"/>
</dbReference>
<comment type="caution">
    <text evidence="4">The sequence shown here is derived from an EMBL/GenBank/DDBJ whole genome shotgun (WGS) entry which is preliminary data.</text>
</comment>
<dbReference type="CDD" id="cd01650">
    <property type="entry name" value="RT_nLTR_like"/>
    <property type="match status" value="1"/>
</dbReference>
<dbReference type="InterPro" id="IPR000477">
    <property type="entry name" value="RT_dom"/>
</dbReference>
<name>A0AA47NPQ8_MERPO</name>
<keyword evidence="5" id="KW-1185">Reference proteome</keyword>
<dbReference type="PROSITE" id="PS50878">
    <property type="entry name" value="RT_POL"/>
    <property type="match status" value="1"/>
</dbReference>
<sequence length="1059" mass="120421">MIAECVCGKVCKNPRGLKIHQARMKCLLKEQLVQRAGITPGETQEEPGLESPHSAWSLREPVAPDPGRVTEQHRVKWPPASKDRQWLQFDDDVDNILEAAAKGDADRKLKTMATIIISIAAERFGTVEKVGTKTPYMNNRRAEKISQIRQELRVLKRQYKEARDEERDALSELRGILRKKLATLRRAEWHRRRGKERAKRRSAFIANPFGVTKQLLGQKRSGHLVCPKEEIDHHLRNTYSDAAWEEDLGPYRPLINPPGPTTDFNSKEPSWKEVQEVVKAARASSAPGPSGVPYKVYKRCPRLLHRLWKILRVIWRRGKVAQQWRFAEGVWIPKEENAKNIEQFRTISLLSVEGKIFFTILSRRLTEFLLKNEYIDTAVQKGGIPKVPGCLEHTGVVTQLIRDAREGKGDLAVLWLDLTNAYGSIPHKLVETALERHHVPGKIRDLILDYYKSFKLRVTSGTVTSEWHQLEKGIITGCTISVILFALAMNMLVKSAEVECRGPLTKSGVRQPPIRAFMDDLTVTTTSVPGCRWILKGLEKVIAWARMCFKPAKSRSLVLKRGKVTDKFRFSLDGTQIPSVTEKPIKSLGKTFDCTLKDAASIKATNRELEAWLTAVDKSGLPGKFKAWIYQHGVLPRILWPLLVYEFPITTVEGFERRISRYLRRWLGLPRSLSSIALYGQNNRLKLPISSLNEEFMVTRAREVLQYRESSDPKVSQAGIVVRTGRKWRAREAVEQAESRLRHSVLVGPVASGRAGLGSVPTTRYDKALGKDRRRLVQEEVRAGVEELHASQMVGMRQQGAWTRWEQAVDRKISWSELWQAEPHRINPSNLFCWGKVDTPSCPLCLRRGTLEHILSCCPKALGEGRYTWRHDQVLKAIAEAIFTSITQNKPLRPARQAIAFVRAGEKPKPQPRGAVGLLGTAPDLQMKADLGKQLRFPEHIVETTLRPDIVLFSDVTRQVVLLELTVPWEERMEEANERKHAKYAELVEECRRRGWRARCVPIEVGCRGFAARSLCKVYSLLGITGAHQRKAIKTTTEAAEKASRWLWIKRGDPWVHAT</sequence>
<dbReference type="Pfam" id="PF00078">
    <property type="entry name" value="RVT_1"/>
    <property type="match status" value="1"/>
</dbReference>
<evidence type="ECO:0000313" key="5">
    <source>
        <dbReference type="Proteomes" id="UP001174136"/>
    </source>
</evidence>
<feature type="domain" description="Reverse transcriptase" evidence="3">
    <location>
        <begin position="313"/>
        <end position="577"/>
    </location>
</feature>
<evidence type="ECO:0000256" key="2">
    <source>
        <dbReference type="SAM" id="MobiDB-lite"/>
    </source>
</evidence>
<feature type="region of interest" description="Disordered" evidence="2">
    <location>
        <begin position="38"/>
        <end position="72"/>
    </location>
</feature>
<dbReference type="SUPFAM" id="SSF56672">
    <property type="entry name" value="DNA/RNA polymerases"/>
    <property type="match status" value="1"/>
</dbReference>
<proteinExistence type="predicted"/>
<evidence type="ECO:0000259" key="3">
    <source>
        <dbReference type="PROSITE" id="PS50878"/>
    </source>
</evidence>